<dbReference type="KEGG" id="cphy:B5808_18195"/>
<evidence type="ECO:0000256" key="1">
    <source>
        <dbReference type="ARBA" id="ARBA00022603"/>
    </source>
</evidence>
<protein>
    <submittedName>
        <fullName evidence="5">SAM-dependent methyltransferase</fullName>
    </submittedName>
</protein>
<organism evidence="5 6">
    <name type="scientific">Cnuibacter physcomitrellae</name>
    <dbReference type="NCBI Taxonomy" id="1619308"/>
    <lineage>
        <taxon>Bacteria</taxon>
        <taxon>Bacillati</taxon>
        <taxon>Actinomycetota</taxon>
        <taxon>Actinomycetes</taxon>
        <taxon>Micrococcales</taxon>
        <taxon>Microbacteriaceae</taxon>
        <taxon>Cnuibacter</taxon>
    </lineage>
</organism>
<dbReference type="InterPro" id="IPR046977">
    <property type="entry name" value="RsmC/RlmG"/>
</dbReference>
<dbReference type="Proteomes" id="UP000192775">
    <property type="component" value="Chromosome"/>
</dbReference>
<dbReference type="EMBL" id="CP020715">
    <property type="protein sequence ID" value="ARJ06941.1"/>
    <property type="molecule type" value="Genomic_DNA"/>
</dbReference>
<name>A0A1X9LSP3_9MICO</name>
<dbReference type="Pfam" id="PF05175">
    <property type="entry name" value="MTS"/>
    <property type="match status" value="1"/>
</dbReference>
<feature type="domain" description="RlmG N-terminal" evidence="4">
    <location>
        <begin position="9"/>
        <end position="181"/>
    </location>
</feature>
<gene>
    <name evidence="5" type="ORF">B5808_18195</name>
</gene>
<dbReference type="GO" id="GO:0032259">
    <property type="term" value="P:methylation"/>
    <property type="evidence" value="ECO:0007669"/>
    <property type="project" value="UniProtKB-KW"/>
</dbReference>
<dbReference type="InterPro" id="IPR029063">
    <property type="entry name" value="SAM-dependent_MTases_sf"/>
</dbReference>
<keyword evidence="6" id="KW-1185">Reference proteome</keyword>
<dbReference type="SUPFAM" id="SSF53335">
    <property type="entry name" value="S-adenosyl-L-methionine-dependent methyltransferases"/>
    <property type="match status" value="1"/>
</dbReference>
<accession>A0A1X9LSP3</accession>
<evidence type="ECO:0000259" key="3">
    <source>
        <dbReference type="Pfam" id="PF05175"/>
    </source>
</evidence>
<reference evidence="5 6" key="1">
    <citation type="submission" date="2017-04" db="EMBL/GenBank/DDBJ databases">
        <authorList>
            <person name="Afonso C.L."/>
            <person name="Miller P.J."/>
            <person name="Scott M.A."/>
            <person name="Spackman E."/>
            <person name="Goraichik I."/>
            <person name="Dimitrov K.M."/>
            <person name="Suarez D.L."/>
            <person name="Swayne D.E."/>
        </authorList>
    </citation>
    <scope>NUCLEOTIDE SEQUENCE [LARGE SCALE GENOMIC DNA]</scope>
    <source>
        <strain evidence="6">XA(T)</strain>
    </source>
</reference>
<evidence type="ECO:0000256" key="2">
    <source>
        <dbReference type="ARBA" id="ARBA00022679"/>
    </source>
</evidence>
<dbReference type="PANTHER" id="PTHR47816:SF5">
    <property type="entry name" value="RIBOSOMAL RNA LARGE SUBUNIT METHYLTRANSFERASE G"/>
    <property type="match status" value="1"/>
</dbReference>
<keyword evidence="1 5" id="KW-0489">Methyltransferase</keyword>
<dbReference type="GO" id="GO:0008757">
    <property type="term" value="F:S-adenosylmethionine-dependent methyltransferase activity"/>
    <property type="evidence" value="ECO:0007669"/>
    <property type="project" value="InterPro"/>
</dbReference>
<evidence type="ECO:0000313" key="5">
    <source>
        <dbReference type="EMBL" id="ARJ06941.1"/>
    </source>
</evidence>
<keyword evidence="2 5" id="KW-0808">Transferase</keyword>
<dbReference type="STRING" id="1619308.B5808_18195"/>
<sequence>MTSLEWDLLRRWPDVEAPELVAVDAADRLILDEAADAGLLSAGRRVSVIGDDYGALTLGAADALGPAAAIVRVHQDALSGERALAANAERVGVETARFRSFPVLAPEVVEGADVVLIKLPRSLEALDDIARLIARHADPAVRVVAGGRLKHMSRSMNDVLGRAFDTVEASLARQKARVLRASGPHQGVTAAGHQRARIEELGLWNCAVGGVFSGARLDIGTRVLLERMPEIAAATRPDATVVDLGCGTGLLAVAAARALPRARVIATDQSAAAVASARLTAEANGAADRVEVLRADAGDALPDGSAALVLLNPPFHVGGTVHTAIASKLFAASARILAPGGRLVAVWNSGLGYRRELERVVGPTEQIARTPKFTLTESVRR</sequence>
<proteinExistence type="predicted"/>
<feature type="domain" description="Methyltransferase small" evidence="3">
    <location>
        <begin position="207"/>
        <end position="376"/>
    </location>
</feature>
<dbReference type="InterPro" id="IPR058679">
    <property type="entry name" value="RlmG_N"/>
</dbReference>
<dbReference type="InterPro" id="IPR007848">
    <property type="entry name" value="Small_mtfrase_dom"/>
</dbReference>
<dbReference type="Pfam" id="PF26049">
    <property type="entry name" value="RLMG_N"/>
    <property type="match status" value="1"/>
</dbReference>
<dbReference type="AlphaFoldDB" id="A0A1X9LSP3"/>
<evidence type="ECO:0000259" key="4">
    <source>
        <dbReference type="Pfam" id="PF26049"/>
    </source>
</evidence>
<dbReference type="Gene3D" id="3.40.50.150">
    <property type="entry name" value="Vaccinia Virus protein VP39"/>
    <property type="match status" value="2"/>
</dbReference>
<dbReference type="CDD" id="cd02440">
    <property type="entry name" value="AdoMet_MTases"/>
    <property type="match status" value="1"/>
</dbReference>
<evidence type="ECO:0000313" key="6">
    <source>
        <dbReference type="Proteomes" id="UP000192775"/>
    </source>
</evidence>
<dbReference type="RefSeq" id="WP_085021079.1">
    <property type="nucleotide sequence ID" value="NZ_BMHD01000001.1"/>
</dbReference>
<dbReference type="PANTHER" id="PTHR47816">
    <property type="entry name" value="RIBOSOMAL RNA SMALL SUBUNIT METHYLTRANSFERASE C"/>
    <property type="match status" value="1"/>
</dbReference>